<evidence type="ECO:0000259" key="2">
    <source>
        <dbReference type="PROSITE" id="PS50158"/>
    </source>
</evidence>
<evidence type="ECO:0000313" key="3">
    <source>
        <dbReference type="EMBL" id="KAI0522455.1"/>
    </source>
</evidence>
<sequence>MDRCSATFSPSSFKGLMAPIWIRMPNLPLHCWDEVNVCRIASKVGTPYLIDGNMFQWSRREFARVCVRINLDEKLPLGVWVEGKLGKFYQSIDYERLPTFCFNCGKLGHLKEECLKKDIANKQNLQNLEIKNSKNNLVEGTKETQPVLQVQALNENIENGYGPWIHVDYNKKKFSKVTSSNGFKASVASEDVRNMKDIPSKVVEKVFIQNSPGIENKEDKNQLEDAYPGPDNHCPNTRVKVNSHYIKENNYFTEKSSSNPEGIQGNHSTIWNFNDIKNKFDLLKEIIDEGINTEEV</sequence>
<feature type="domain" description="CCHC-type" evidence="2">
    <location>
        <begin position="101"/>
        <end position="114"/>
    </location>
</feature>
<dbReference type="GO" id="GO:0008270">
    <property type="term" value="F:zinc ion binding"/>
    <property type="evidence" value="ECO:0007669"/>
    <property type="project" value="UniProtKB-KW"/>
</dbReference>
<dbReference type="OrthoDB" id="1096772at2759"/>
<dbReference type="EMBL" id="JAGYWB010000005">
    <property type="protein sequence ID" value="KAI0522455.1"/>
    <property type="molecule type" value="Genomic_DNA"/>
</dbReference>
<dbReference type="PANTHER" id="PTHR31286">
    <property type="entry name" value="GLYCINE-RICH CELL WALL STRUCTURAL PROTEIN 1.8-LIKE"/>
    <property type="match status" value="1"/>
</dbReference>
<comment type="caution">
    <text evidence="3">The sequence shown here is derived from an EMBL/GenBank/DDBJ whole genome shotgun (WGS) entry which is preliminary data.</text>
</comment>
<dbReference type="AlphaFoldDB" id="A0A8T3BZA6"/>
<dbReference type="InterPro" id="IPR036875">
    <property type="entry name" value="Znf_CCHC_sf"/>
</dbReference>
<keyword evidence="1" id="KW-0479">Metal-binding</keyword>
<keyword evidence="1" id="KW-0862">Zinc</keyword>
<name>A0A8T3BZA6_DENNO</name>
<accession>A0A8T3BZA6</accession>
<keyword evidence="1" id="KW-0863">Zinc-finger</keyword>
<proteinExistence type="predicted"/>
<dbReference type="Pfam" id="PF14392">
    <property type="entry name" value="zf-CCHC_4"/>
    <property type="match status" value="1"/>
</dbReference>
<dbReference type="InterPro" id="IPR025836">
    <property type="entry name" value="Zn_knuckle_CX2CX4HX4C"/>
</dbReference>
<evidence type="ECO:0000313" key="4">
    <source>
        <dbReference type="Proteomes" id="UP000829196"/>
    </source>
</evidence>
<evidence type="ECO:0000256" key="1">
    <source>
        <dbReference type="PROSITE-ProRule" id="PRU00047"/>
    </source>
</evidence>
<organism evidence="3 4">
    <name type="scientific">Dendrobium nobile</name>
    <name type="common">Orchid</name>
    <dbReference type="NCBI Taxonomy" id="94219"/>
    <lineage>
        <taxon>Eukaryota</taxon>
        <taxon>Viridiplantae</taxon>
        <taxon>Streptophyta</taxon>
        <taxon>Embryophyta</taxon>
        <taxon>Tracheophyta</taxon>
        <taxon>Spermatophyta</taxon>
        <taxon>Magnoliopsida</taxon>
        <taxon>Liliopsida</taxon>
        <taxon>Asparagales</taxon>
        <taxon>Orchidaceae</taxon>
        <taxon>Epidendroideae</taxon>
        <taxon>Malaxideae</taxon>
        <taxon>Dendrobiinae</taxon>
        <taxon>Dendrobium</taxon>
    </lineage>
</organism>
<dbReference type="Proteomes" id="UP000829196">
    <property type="component" value="Unassembled WGS sequence"/>
</dbReference>
<dbReference type="PANTHER" id="PTHR31286:SF99">
    <property type="entry name" value="DUF4283 DOMAIN-CONTAINING PROTEIN"/>
    <property type="match status" value="1"/>
</dbReference>
<reference evidence="3" key="1">
    <citation type="journal article" date="2022" name="Front. Genet.">
        <title>Chromosome-Scale Assembly of the Dendrobium nobile Genome Provides Insights Into the Molecular Mechanism of the Biosynthesis of the Medicinal Active Ingredient of Dendrobium.</title>
        <authorList>
            <person name="Xu Q."/>
            <person name="Niu S.-C."/>
            <person name="Li K.-L."/>
            <person name="Zheng P.-J."/>
            <person name="Zhang X.-J."/>
            <person name="Jia Y."/>
            <person name="Liu Y."/>
            <person name="Niu Y.-X."/>
            <person name="Yu L.-H."/>
            <person name="Chen D.-F."/>
            <person name="Zhang G.-Q."/>
        </authorList>
    </citation>
    <scope>NUCLEOTIDE SEQUENCE</scope>
    <source>
        <tissue evidence="3">Leaf</tissue>
    </source>
</reference>
<dbReference type="InterPro" id="IPR001878">
    <property type="entry name" value="Znf_CCHC"/>
</dbReference>
<dbReference type="SUPFAM" id="SSF57756">
    <property type="entry name" value="Retrovirus zinc finger-like domains"/>
    <property type="match status" value="1"/>
</dbReference>
<dbReference type="InterPro" id="IPR040256">
    <property type="entry name" value="At4g02000-like"/>
</dbReference>
<dbReference type="GO" id="GO:0003676">
    <property type="term" value="F:nucleic acid binding"/>
    <property type="evidence" value="ECO:0007669"/>
    <property type="project" value="InterPro"/>
</dbReference>
<keyword evidence="4" id="KW-1185">Reference proteome</keyword>
<dbReference type="PROSITE" id="PS50158">
    <property type="entry name" value="ZF_CCHC"/>
    <property type="match status" value="1"/>
</dbReference>
<protein>
    <recommendedName>
        <fullName evidence="2">CCHC-type domain-containing protein</fullName>
    </recommendedName>
</protein>
<gene>
    <name evidence="3" type="ORF">KFK09_004834</name>
</gene>